<dbReference type="AlphaFoldDB" id="A0A0F9P2G1"/>
<proteinExistence type="predicted"/>
<protein>
    <recommendedName>
        <fullName evidence="2">HTH marR-type domain-containing protein</fullName>
    </recommendedName>
</protein>
<dbReference type="EMBL" id="LAZR01007073">
    <property type="protein sequence ID" value="KKM87652.1"/>
    <property type="molecule type" value="Genomic_DNA"/>
</dbReference>
<reference evidence="1" key="1">
    <citation type="journal article" date="2015" name="Nature">
        <title>Complex archaea that bridge the gap between prokaryotes and eukaryotes.</title>
        <authorList>
            <person name="Spang A."/>
            <person name="Saw J.H."/>
            <person name="Jorgensen S.L."/>
            <person name="Zaremba-Niedzwiedzka K."/>
            <person name="Martijn J."/>
            <person name="Lind A.E."/>
            <person name="van Eijk R."/>
            <person name="Schleper C."/>
            <person name="Guy L."/>
            <person name="Ettema T.J."/>
        </authorList>
    </citation>
    <scope>NUCLEOTIDE SEQUENCE</scope>
</reference>
<accession>A0A0F9P2G1</accession>
<comment type="caution">
    <text evidence="1">The sequence shown here is derived from an EMBL/GenBank/DDBJ whole genome shotgun (WGS) entry which is preliminary data.</text>
</comment>
<gene>
    <name evidence="1" type="ORF">LCGC14_1266780</name>
</gene>
<sequence length="119" mass="13812">MASESNNMDQWLNFFFTDVIATAKKGKETFKQTIKIREKYEQIIMSFGRKAKLSQKALLYMFSKPVVSIKQLGKELGVAYNTASSIVQEFLKAGILREITGSSRNRLFILWEYLDLFKR</sequence>
<evidence type="ECO:0000313" key="1">
    <source>
        <dbReference type="EMBL" id="KKM87652.1"/>
    </source>
</evidence>
<evidence type="ECO:0008006" key="2">
    <source>
        <dbReference type="Google" id="ProtNLM"/>
    </source>
</evidence>
<name>A0A0F9P2G1_9ZZZZ</name>
<organism evidence="1">
    <name type="scientific">marine sediment metagenome</name>
    <dbReference type="NCBI Taxonomy" id="412755"/>
    <lineage>
        <taxon>unclassified sequences</taxon>
        <taxon>metagenomes</taxon>
        <taxon>ecological metagenomes</taxon>
    </lineage>
</organism>